<feature type="domain" description="SUEL-type lectin" evidence="1">
    <location>
        <begin position="42"/>
        <end position="118"/>
    </location>
</feature>
<protein>
    <recommendedName>
        <fullName evidence="1">SUEL-type lectin domain-containing protein</fullName>
    </recommendedName>
</protein>
<proteinExistence type="predicted"/>
<evidence type="ECO:0000313" key="3">
    <source>
        <dbReference type="Proteomes" id="UP001217089"/>
    </source>
</evidence>
<dbReference type="Proteomes" id="UP001217089">
    <property type="component" value="Unassembled WGS sequence"/>
</dbReference>
<dbReference type="PANTHER" id="PTHR46780">
    <property type="entry name" value="PROTEIN EVA-1"/>
    <property type="match status" value="1"/>
</dbReference>
<organism evidence="2 3">
    <name type="scientific">Tegillarca granosa</name>
    <name type="common">Malaysian cockle</name>
    <name type="synonym">Anadara granosa</name>
    <dbReference type="NCBI Taxonomy" id="220873"/>
    <lineage>
        <taxon>Eukaryota</taxon>
        <taxon>Metazoa</taxon>
        <taxon>Spiralia</taxon>
        <taxon>Lophotrochozoa</taxon>
        <taxon>Mollusca</taxon>
        <taxon>Bivalvia</taxon>
        <taxon>Autobranchia</taxon>
        <taxon>Pteriomorphia</taxon>
        <taxon>Arcoida</taxon>
        <taxon>Arcoidea</taxon>
        <taxon>Arcidae</taxon>
        <taxon>Tegillarca</taxon>
    </lineage>
</organism>
<evidence type="ECO:0000313" key="2">
    <source>
        <dbReference type="EMBL" id="KAJ8312358.1"/>
    </source>
</evidence>
<dbReference type="EMBL" id="JARBDR010000440">
    <property type="protein sequence ID" value="KAJ8312358.1"/>
    <property type="molecule type" value="Genomic_DNA"/>
</dbReference>
<sequence length="198" mass="22413">MSISFKHLVVVIVSINGTYTKYYEEESAASDLLICENSKAFLRCNYGNYIDILSAKWGRDDNSTCGSSNGCSNMNDITSTIRFLCHGKQSCDILHVNEEKFGPVSCSGIRYLRIVHNCSVIYTHILINVPEIPVYTEFVLLKKIEDIDECGNNPCARSGAKYAIYITLFLQILMNAEIIPVLGRAPNMLYTLPYFYRY</sequence>
<accession>A0ABQ9F9S6</accession>
<gene>
    <name evidence="2" type="ORF">KUTeg_009731</name>
</gene>
<reference evidence="2 3" key="1">
    <citation type="submission" date="2022-12" db="EMBL/GenBank/DDBJ databases">
        <title>Chromosome-level genome of Tegillarca granosa.</title>
        <authorList>
            <person name="Kim J."/>
        </authorList>
    </citation>
    <scope>NUCLEOTIDE SEQUENCE [LARGE SCALE GENOMIC DNA]</scope>
    <source>
        <strain evidence="2">Teg-2019</strain>
        <tissue evidence="2">Adductor muscle</tissue>
    </source>
</reference>
<keyword evidence="3" id="KW-1185">Reference proteome</keyword>
<dbReference type="CDD" id="cd22823">
    <property type="entry name" value="Gal_Rha_Lectin"/>
    <property type="match status" value="1"/>
</dbReference>
<dbReference type="InterPro" id="IPR043159">
    <property type="entry name" value="Lectin_gal-bd_sf"/>
</dbReference>
<evidence type="ECO:0000259" key="1">
    <source>
        <dbReference type="Pfam" id="PF02140"/>
    </source>
</evidence>
<name>A0ABQ9F9S6_TEGGR</name>
<dbReference type="Pfam" id="PF02140">
    <property type="entry name" value="SUEL_Lectin"/>
    <property type="match status" value="1"/>
</dbReference>
<dbReference type="Gene3D" id="2.60.120.740">
    <property type="match status" value="1"/>
</dbReference>
<comment type="caution">
    <text evidence="2">The sequence shown here is derived from an EMBL/GenBank/DDBJ whole genome shotgun (WGS) entry which is preliminary data.</text>
</comment>
<dbReference type="InterPro" id="IPR000922">
    <property type="entry name" value="Lectin_gal-bd_dom"/>
</dbReference>